<dbReference type="RefSeq" id="WP_108981766.1">
    <property type="nucleotide sequence ID" value="NZ_JAQLWY010000020.1"/>
</dbReference>
<evidence type="ECO:0000313" key="2">
    <source>
        <dbReference type="Proteomes" id="UP000434475"/>
    </source>
</evidence>
<protein>
    <submittedName>
        <fullName evidence="1">Uncharacterized protein</fullName>
    </submittedName>
</protein>
<gene>
    <name evidence="1" type="ORF">GKE97_10735</name>
</gene>
<name>A0A6I2R1G3_FLAPL</name>
<proteinExistence type="predicted"/>
<sequence length="138" mass="15422">MRYAAKLLIPSRRLAVINGYLNAEQEDEFQGEDNTIIHTVLFPDGKFMDIKCCGCQDESSWTEAVLFAKANGGGFSQVAYTEPDESYLGEWELEDEGNSYFVEVVDGGDIENLELAIISPEGVISRDWQAEGWSIDKN</sequence>
<dbReference type="AlphaFoldDB" id="A0A6I2R1G3"/>
<accession>A0A6I2R1G3</accession>
<dbReference type="Proteomes" id="UP000434475">
    <property type="component" value="Unassembled WGS sequence"/>
</dbReference>
<dbReference type="EMBL" id="WKPR01000009">
    <property type="protein sequence ID" value="MSB19991.1"/>
    <property type="molecule type" value="Genomic_DNA"/>
</dbReference>
<comment type="caution">
    <text evidence="1">The sequence shown here is derived from an EMBL/GenBank/DDBJ whole genome shotgun (WGS) entry which is preliminary data.</text>
</comment>
<reference evidence="1 2" key="1">
    <citation type="journal article" date="2019" name="Nat. Med.">
        <title>A library of human gut bacterial isolates paired with longitudinal multiomics data enables mechanistic microbiome research.</title>
        <authorList>
            <person name="Poyet M."/>
            <person name="Groussin M."/>
            <person name="Gibbons S.M."/>
            <person name="Avila-Pacheco J."/>
            <person name="Jiang X."/>
            <person name="Kearney S.M."/>
            <person name="Perrotta A.R."/>
            <person name="Berdy B."/>
            <person name="Zhao S."/>
            <person name="Lieberman T.D."/>
            <person name="Swanson P.K."/>
            <person name="Smith M."/>
            <person name="Roesemann S."/>
            <person name="Alexander J.E."/>
            <person name="Rich S.A."/>
            <person name="Livny J."/>
            <person name="Vlamakis H."/>
            <person name="Clish C."/>
            <person name="Bullock K."/>
            <person name="Deik A."/>
            <person name="Scott J."/>
            <person name="Pierce K.A."/>
            <person name="Xavier R.J."/>
            <person name="Alm E.J."/>
        </authorList>
    </citation>
    <scope>NUCLEOTIDE SEQUENCE [LARGE SCALE GENOMIC DNA]</scope>
    <source>
        <strain evidence="1 2">BIOML-A2</strain>
    </source>
</reference>
<organism evidence="1 2">
    <name type="scientific">Flavonifractor plautii</name>
    <name type="common">Fusobacterium plautii</name>
    <dbReference type="NCBI Taxonomy" id="292800"/>
    <lineage>
        <taxon>Bacteria</taxon>
        <taxon>Bacillati</taxon>
        <taxon>Bacillota</taxon>
        <taxon>Clostridia</taxon>
        <taxon>Eubacteriales</taxon>
        <taxon>Oscillospiraceae</taxon>
        <taxon>Flavonifractor</taxon>
    </lineage>
</organism>
<evidence type="ECO:0000313" key="1">
    <source>
        <dbReference type="EMBL" id="MSB19991.1"/>
    </source>
</evidence>